<sequence length="290" mass="32968">MRGTTVKALHDPSTEACTMSEFLTDTFVGNMLLVPTDKLLKSPSGLIFECRGIARAVPIKIDKIRVHLDFHIYPILNFDLLIGYPLDKLHLDKSSQGSLDKIFRNSTFTTACLENPIAKPLSKKNPLEKAYLSTRKEDGSEELHLCEAEQPSSPSIEPKACLSGPRDVVLDSGQETTWILHDEFLEKENFCAMDTSDISTPEDKTKVFKNKHECFSFNFPLDSSSHKESSESASLFATCPYEDHNHLLILISKRFIRMVVDAFVYRKHCKFRGCTMALTLQLKYQINKWR</sequence>
<dbReference type="CDD" id="cd00303">
    <property type="entry name" value="retropepsin_like"/>
    <property type="match status" value="1"/>
</dbReference>
<reference evidence="1" key="1">
    <citation type="submission" date="2019-03" db="EMBL/GenBank/DDBJ databases">
        <title>WGS assembly of Setaria viridis.</title>
        <authorList>
            <person name="Huang P."/>
            <person name="Jenkins J."/>
            <person name="Grimwood J."/>
            <person name="Barry K."/>
            <person name="Healey A."/>
            <person name="Mamidi S."/>
            <person name="Sreedasyam A."/>
            <person name="Shu S."/>
            <person name="Feldman M."/>
            <person name="Wu J."/>
            <person name="Yu Y."/>
            <person name="Chen C."/>
            <person name="Johnson J."/>
            <person name="Rokhsar D."/>
            <person name="Baxter I."/>
            <person name="Schmutz J."/>
            <person name="Brutnell T."/>
            <person name="Kellogg E."/>
        </authorList>
    </citation>
    <scope>NUCLEOTIDE SEQUENCE [LARGE SCALE GENOMIC DNA]</scope>
</reference>
<evidence type="ECO:0000313" key="2">
    <source>
        <dbReference type="Proteomes" id="UP000298652"/>
    </source>
</evidence>
<organism evidence="1 2">
    <name type="scientific">Setaria viridis</name>
    <name type="common">Green bristlegrass</name>
    <name type="synonym">Setaria italica subsp. viridis</name>
    <dbReference type="NCBI Taxonomy" id="4556"/>
    <lineage>
        <taxon>Eukaryota</taxon>
        <taxon>Viridiplantae</taxon>
        <taxon>Streptophyta</taxon>
        <taxon>Embryophyta</taxon>
        <taxon>Tracheophyta</taxon>
        <taxon>Spermatophyta</taxon>
        <taxon>Magnoliopsida</taxon>
        <taxon>Liliopsida</taxon>
        <taxon>Poales</taxon>
        <taxon>Poaceae</taxon>
        <taxon>PACMAD clade</taxon>
        <taxon>Panicoideae</taxon>
        <taxon>Panicodae</taxon>
        <taxon>Paniceae</taxon>
        <taxon>Cenchrinae</taxon>
        <taxon>Setaria</taxon>
    </lineage>
</organism>
<protein>
    <submittedName>
        <fullName evidence="1">Uncharacterized protein</fullName>
    </submittedName>
</protein>
<name>A0A4V6DBA1_SETVI</name>
<dbReference type="Proteomes" id="UP000298652">
    <property type="component" value="Chromosome 2"/>
</dbReference>
<keyword evidence="2" id="KW-1185">Reference proteome</keyword>
<gene>
    <name evidence="1" type="ORF">SEVIR_2G204900v2</name>
</gene>
<dbReference type="AlphaFoldDB" id="A0A4V6DBA1"/>
<dbReference type="EMBL" id="CM016553">
    <property type="protein sequence ID" value="TKW33016.1"/>
    <property type="molecule type" value="Genomic_DNA"/>
</dbReference>
<accession>A0A4V6DBA1</accession>
<proteinExistence type="predicted"/>
<evidence type="ECO:0000313" key="1">
    <source>
        <dbReference type="EMBL" id="TKW33016.1"/>
    </source>
</evidence>
<dbReference type="Gramene" id="TKW33016">
    <property type="protein sequence ID" value="TKW33016"/>
    <property type="gene ID" value="SEVIR_2G204900v2"/>
</dbReference>